<proteinExistence type="predicted"/>
<protein>
    <submittedName>
        <fullName evidence="2">DUF2975 domain-containing protein</fullName>
    </submittedName>
</protein>
<feature type="transmembrane region" description="Helical" evidence="1">
    <location>
        <begin position="93"/>
        <end position="113"/>
    </location>
</feature>
<evidence type="ECO:0000313" key="2">
    <source>
        <dbReference type="EMBL" id="QNG54252.1"/>
    </source>
</evidence>
<feature type="transmembrane region" description="Helical" evidence="1">
    <location>
        <begin position="125"/>
        <end position="148"/>
    </location>
</feature>
<keyword evidence="1" id="KW-0472">Membrane</keyword>
<accession>A0A7G7MN91</accession>
<gene>
    <name evidence="2" type="ORF">H6H00_10335</name>
</gene>
<dbReference type="InterPro" id="IPR021354">
    <property type="entry name" value="DUF2975"/>
</dbReference>
<name>A0A7G7MN91_9PSEU</name>
<organism evidence="2 3">
    <name type="scientific">Pseudonocardia petroleophila</name>
    <dbReference type="NCBI Taxonomy" id="37331"/>
    <lineage>
        <taxon>Bacteria</taxon>
        <taxon>Bacillati</taxon>
        <taxon>Actinomycetota</taxon>
        <taxon>Actinomycetes</taxon>
        <taxon>Pseudonocardiales</taxon>
        <taxon>Pseudonocardiaceae</taxon>
        <taxon>Pseudonocardia</taxon>
    </lineage>
</organism>
<dbReference type="AlphaFoldDB" id="A0A7G7MN91"/>
<evidence type="ECO:0000256" key="1">
    <source>
        <dbReference type="SAM" id="Phobius"/>
    </source>
</evidence>
<dbReference type="KEGG" id="ppel:H6H00_10335"/>
<dbReference type="EMBL" id="CP060131">
    <property type="protein sequence ID" value="QNG54252.1"/>
    <property type="molecule type" value="Genomic_DNA"/>
</dbReference>
<keyword evidence="1" id="KW-0812">Transmembrane</keyword>
<dbReference type="Proteomes" id="UP000515728">
    <property type="component" value="Chromosome"/>
</dbReference>
<evidence type="ECO:0000313" key="3">
    <source>
        <dbReference type="Proteomes" id="UP000515728"/>
    </source>
</evidence>
<keyword evidence="1" id="KW-1133">Transmembrane helix</keyword>
<reference evidence="2 3" key="1">
    <citation type="submission" date="2020-08" db="EMBL/GenBank/DDBJ databases">
        <authorList>
            <person name="Mo P."/>
        </authorList>
    </citation>
    <scope>NUCLEOTIDE SEQUENCE [LARGE SCALE GENOMIC DNA]</scope>
    <source>
        <strain evidence="2 3">CGMCC 4.1532</strain>
    </source>
</reference>
<dbReference type="Pfam" id="PF11188">
    <property type="entry name" value="DUF2975"/>
    <property type="match status" value="1"/>
</dbReference>
<keyword evidence="3" id="KW-1185">Reference proteome</keyword>
<dbReference type="RefSeq" id="WP_185721074.1">
    <property type="nucleotide sequence ID" value="NZ_BAAAWI010000001.1"/>
</dbReference>
<feature type="transmembrane region" description="Helical" evidence="1">
    <location>
        <begin position="48"/>
        <end position="73"/>
    </location>
</feature>
<sequence length="162" mass="16820">MTTRVAVVPLGVLLGLLLLVVTAGQVAVVYEGWAELSSGATVDLARPGWAMLAVALLGLLCVQVVIVCTGKLLSMVARDSIFTDDALPWVDAIVRAIVAGWVLLLCAAVPVYVVAQLDDAPGLAALHLVLVLVGAAVGLLMVVMRALLRQATTLRADMDAVI</sequence>